<protein>
    <recommendedName>
        <fullName evidence="7">Endolytic murein transglycosylase</fullName>
        <ecNumber evidence="7">4.2.2.29</ecNumber>
    </recommendedName>
    <alternativeName>
        <fullName evidence="7">Peptidoglycan lytic transglycosylase</fullName>
    </alternativeName>
    <alternativeName>
        <fullName evidence="7">Peptidoglycan polymerization terminase</fullName>
    </alternativeName>
</protein>
<dbReference type="CDD" id="cd08010">
    <property type="entry name" value="MltG_like"/>
    <property type="match status" value="1"/>
</dbReference>
<keyword evidence="4 7" id="KW-0472">Membrane</keyword>
<dbReference type="Proteomes" id="UP000243205">
    <property type="component" value="Unassembled WGS sequence"/>
</dbReference>
<dbReference type="HAMAP" id="MF_02065">
    <property type="entry name" value="MltG"/>
    <property type="match status" value="1"/>
</dbReference>
<dbReference type="EMBL" id="FNAQ01000003">
    <property type="protein sequence ID" value="SDE05305.1"/>
    <property type="molecule type" value="Genomic_DNA"/>
</dbReference>
<keyword evidence="3 7" id="KW-1133">Transmembrane helix</keyword>
<keyword evidence="6 7" id="KW-0961">Cell wall biogenesis/degradation</keyword>
<keyword evidence="2 7" id="KW-0812">Transmembrane</keyword>
<evidence type="ECO:0000256" key="6">
    <source>
        <dbReference type="ARBA" id="ARBA00023316"/>
    </source>
</evidence>
<evidence type="ECO:0000313" key="8">
    <source>
        <dbReference type="EMBL" id="SDE05305.1"/>
    </source>
</evidence>
<dbReference type="GO" id="GO:0008932">
    <property type="term" value="F:lytic endotransglycosylase activity"/>
    <property type="evidence" value="ECO:0007669"/>
    <property type="project" value="UniProtKB-UniRule"/>
</dbReference>
<accession>A0A1G6ZTY1</accession>
<dbReference type="NCBIfam" id="TIGR00247">
    <property type="entry name" value="endolytic transglycosylase MltG"/>
    <property type="match status" value="1"/>
</dbReference>
<keyword evidence="5 7" id="KW-0456">Lyase</keyword>
<comment type="catalytic activity">
    <reaction evidence="7">
        <text>a peptidoglycan chain = a peptidoglycan chain with N-acetyl-1,6-anhydromuramyl-[peptide] at the reducing end + a peptidoglycan chain with N-acetylglucosamine at the non-reducing end.</text>
        <dbReference type="EC" id="4.2.2.29"/>
    </reaction>
</comment>
<sequence length="335" mass="36665">MPGRRGPRRLLLAILTLSLAVTLLATLALWEVHRPVVLTAPCDLTITAGQSLPAIARQLQRAGVIRSAPLFVALARWQGVAGHLQAGSYRFEGGLTAVAVLDRLSRGAVQLVRCTLPEGLTARETIARLAAAGLGSAERFAALLADAEFIRSLELEAPSLEGYLFPETYYFAAGTPEPAILATLVRQLRQQLDEELRQAAADQGLDLHQWLTLASIVQKESGLTEEMPRIAAVFHNRLRLGMPLQADPTVIYGLEGFDGNLTRAHLRTDHPYNTYTRTQLPPGPIANPGLSALRAVARPATEDALYFVARGDGSHQFSRTLQEHNRAVRRYQKRH</sequence>
<dbReference type="STRING" id="57664.SAMN05661003_10398"/>
<name>A0A1G6ZTY1_9BACT</name>
<evidence type="ECO:0000256" key="3">
    <source>
        <dbReference type="ARBA" id="ARBA00022989"/>
    </source>
</evidence>
<organism evidence="8 9">
    <name type="scientific">Desulfuromonas thiophila</name>
    <dbReference type="NCBI Taxonomy" id="57664"/>
    <lineage>
        <taxon>Bacteria</taxon>
        <taxon>Pseudomonadati</taxon>
        <taxon>Thermodesulfobacteriota</taxon>
        <taxon>Desulfuromonadia</taxon>
        <taxon>Desulfuromonadales</taxon>
        <taxon>Desulfuromonadaceae</taxon>
        <taxon>Desulfuromonas</taxon>
    </lineage>
</organism>
<evidence type="ECO:0000256" key="4">
    <source>
        <dbReference type="ARBA" id="ARBA00023136"/>
    </source>
</evidence>
<evidence type="ECO:0000256" key="1">
    <source>
        <dbReference type="ARBA" id="ARBA00022475"/>
    </source>
</evidence>
<dbReference type="PANTHER" id="PTHR30518">
    <property type="entry name" value="ENDOLYTIC MUREIN TRANSGLYCOSYLASE"/>
    <property type="match status" value="1"/>
</dbReference>
<dbReference type="GO" id="GO:0005886">
    <property type="term" value="C:plasma membrane"/>
    <property type="evidence" value="ECO:0007669"/>
    <property type="project" value="UniProtKB-UniRule"/>
</dbReference>
<dbReference type="FunFam" id="3.30.160.60:FF:000242">
    <property type="entry name" value="Endolytic murein transglycosylase"/>
    <property type="match status" value="1"/>
</dbReference>
<dbReference type="GO" id="GO:0009252">
    <property type="term" value="P:peptidoglycan biosynthetic process"/>
    <property type="evidence" value="ECO:0007669"/>
    <property type="project" value="UniProtKB-UniRule"/>
</dbReference>
<dbReference type="PANTHER" id="PTHR30518:SF2">
    <property type="entry name" value="ENDOLYTIC MUREIN TRANSGLYCOSYLASE"/>
    <property type="match status" value="1"/>
</dbReference>
<dbReference type="EC" id="4.2.2.29" evidence="7"/>
<dbReference type="Gene3D" id="3.30.160.60">
    <property type="entry name" value="Classic Zinc Finger"/>
    <property type="match status" value="1"/>
</dbReference>
<dbReference type="AlphaFoldDB" id="A0A1G6ZTY1"/>
<proteinExistence type="inferred from homology"/>
<feature type="site" description="Important for catalytic activity" evidence="7">
    <location>
        <position position="220"/>
    </location>
</feature>
<dbReference type="InterPro" id="IPR003770">
    <property type="entry name" value="MLTG-like"/>
</dbReference>
<evidence type="ECO:0000256" key="5">
    <source>
        <dbReference type="ARBA" id="ARBA00023239"/>
    </source>
</evidence>
<evidence type="ECO:0000256" key="7">
    <source>
        <dbReference type="HAMAP-Rule" id="MF_02065"/>
    </source>
</evidence>
<reference evidence="9" key="1">
    <citation type="submission" date="2016-10" db="EMBL/GenBank/DDBJ databases">
        <authorList>
            <person name="Varghese N."/>
            <person name="Submissions S."/>
        </authorList>
    </citation>
    <scope>NUCLEOTIDE SEQUENCE [LARGE SCALE GENOMIC DNA]</scope>
    <source>
        <strain evidence="9">DSM 8987</strain>
    </source>
</reference>
<comment type="function">
    <text evidence="7">Functions as a peptidoglycan terminase that cleaves nascent peptidoglycan strands endolytically to terminate their elongation.</text>
</comment>
<dbReference type="GO" id="GO:0071555">
    <property type="term" value="P:cell wall organization"/>
    <property type="evidence" value="ECO:0007669"/>
    <property type="project" value="UniProtKB-KW"/>
</dbReference>
<evidence type="ECO:0000256" key="2">
    <source>
        <dbReference type="ARBA" id="ARBA00022692"/>
    </source>
</evidence>
<evidence type="ECO:0000313" key="9">
    <source>
        <dbReference type="Proteomes" id="UP000243205"/>
    </source>
</evidence>
<comment type="similarity">
    <text evidence="7">Belongs to the transglycosylase MltG family.</text>
</comment>
<dbReference type="Pfam" id="PF02618">
    <property type="entry name" value="YceG"/>
    <property type="match status" value="1"/>
</dbReference>
<dbReference type="Gene3D" id="3.30.1490.480">
    <property type="entry name" value="Endolytic murein transglycosylase"/>
    <property type="match status" value="1"/>
</dbReference>
<keyword evidence="9" id="KW-1185">Reference proteome</keyword>
<gene>
    <name evidence="7" type="primary">mltG</name>
    <name evidence="8" type="ORF">SAMN05661003_10398</name>
</gene>
<keyword evidence="1 7" id="KW-1003">Cell membrane</keyword>